<evidence type="ECO:0000256" key="7">
    <source>
        <dbReference type="ARBA" id="ARBA00022729"/>
    </source>
</evidence>
<evidence type="ECO:0000256" key="6">
    <source>
        <dbReference type="ARBA" id="ARBA00022632"/>
    </source>
</evidence>
<dbReference type="SMART" id="SM00409">
    <property type="entry name" value="IG"/>
    <property type="match status" value="2"/>
</dbReference>
<dbReference type="InterPro" id="IPR013783">
    <property type="entry name" value="Ig-like_fold"/>
</dbReference>
<organismHost>
    <name type="scientific">Homo sapiens</name>
    <name type="common">Human</name>
    <dbReference type="NCBI Taxonomy" id="9606"/>
</organismHost>
<evidence type="ECO:0000256" key="9">
    <source>
        <dbReference type="ARBA" id="ARBA00022830"/>
    </source>
</evidence>
<dbReference type="PANTHER" id="PTHR11890">
    <property type="entry name" value="INTERLEUKIN-1 RECEPTOR FAMILY MEMBER"/>
    <property type="match status" value="1"/>
</dbReference>
<organismHost>
    <name type="scientific">Apodemus sylvaticus</name>
    <name type="common">European woodmouse</name>
    <dbReference type="NCBI Taxonomy" id="10129"/>
</organismHost>
<evidence type="ECO:0000256" key="5">
    <source>
        <dbReference type="ARBA" id="ARBA00022581"/>
    </source>
</evidence>
<keyword evidence="6" id="KW-1090">Inhibition of host innate immune response by virus</keyword>
<dbReference type="PANTHER" id="PTHR11890:SF44">
    <property type="entry name" value="X-LINKED INTERLEUKIN-1 RECEPTOR ACCESSORY PROTEIN-LIKE 2"/>
    <property type="match status" value="1"/>
</dbReference>
<organismHost>
    <name type="scientific">Loxodonta africana</name>
    <name type="common">African elephant</name>
    <dbReference type="NCBI Taxonomy" id="9785"/>
</organismHost>
<comment type="function">
    <text evidence="17">Counteracts the antiviral effects of host IFN-alpha/beta and key IFN-inducible proteins involved in viral RNA degradation suxh as host OAS1. Acts as a soluble IFN-alpha receptor and thus inhibits the interaction between host IFN-alpha and its receptor.</text>
</comment>
<dbReference type="InterPro" id="IPR007110">
    <property type="entry name" value="Ig-like_dom"/>
</dbReference>
<evidence type="ECO:0000313" key="19">
    <source>
        <dbReference type="EMBL" id="AGY97510.1"/>
    </source>
</evidence>
<evidence type="ECO:0000256" key="3">
    <source>
        <dbReference type="ARBA" id="ARBA00022518"/>
    </source>
</evidence>
<evidence type="ECO:0000256" key="12">
    <source>
        <dbReference type="ARBA" id="ARBA00023258"/>
    </source>
</evidence>
<dbReference type="PROSITE" id="PS50835">
    <property type="entry name" value="IG_LIKE"/>
    <property type="match status" value="2"/>
</dbReference>
<keyword evidence="12" id="KW-0922">Interferon antiviral system evasion</keyword>
<feature type="domain" description="Ig-like" evidence="18">
    <location>
        <begin position="175"/>
        <end position="257"/>
    </location>
</feature>
<accession>U5T9N2</accession>
<keyword evidence="7" id="KW-0732">Signal</keyword>
<evidence type="ECO:0000313" key="20">
    <source>
        <dbReference type="Proteomes" id="UP000168833"/>
    </source>
</evidence>
<evidence type="ECO:0000256" key="8">
    <source>
        <dbReference type="ARBA" id="ARBA00022737"/>
    </source>
</evidence>
<evidence type="ECO:0000256" key="16">
    <source>
        <dbReference type="ARBA" id="ARBA00041012"/>
    </source>
</evidence>
<evidence type="ECO:0000259" key="18">
    <source>
        <dbReference type="PROSITE" id="PS50835"/>
    </source>
</evidence>
<dbReference type="GO" id="GO:0039502">
    <property type="term" value="P:symbiont-mediated suppression of host type I interferon-mediated signaling pathway"/>
    <property type="evidence" value="ECO:0007669"/>
    <property type="project" value="UniProtKB-KW"/>
</dbReference>
<dbReference type="CDD" id="cd00096">
    <property type="entry name" value="Ig"/>
    <property type="match status" value="1"/>
</dbReference>
<evidence type="ECO:0000256" key="17">
    <source>
        <dbReference type="ARBA" id="ARBA00045444"/>
    </source>
</evidence>
<dbReference type="GO" id="GO:0052170">
    <property type="term" value="P:symbiont-mediated suppression of host innate immune response"/>
    <property type="evidence" value="ECO:0007669"/>
    <property type="project" value="UniProtKB-KW"/>
</dbReference>
<proteinExistence type="inferred from homology"/>
<name>U5T9N2_COWPX</name>
<evidence type="ECO:0000256" key="2">
    <source>
        <dbReference type="ARBA" id="ARBA00009752"/>
    </source>
</evidence>
<comment type="subunit">
    <text evidence="15">Interacts with host IFNA1.</text>
</comment>
<dbReference type="Proteomes" id="UP000168833">
    <property type="component" value="Segment"/>
</dbReference>
<evidence type="ECO:0000256" key="1">
    <source>
        <dbReference type="ARBA" id="ARBA00004613"/>
    </source>
</evidence>
<evidence type="ECO:0000256" key="11">
    <source>
        <dbReference type="ARBA" id="ARBA00023180"/>
    </source>
</evidence>
<dbReference type="InterPro" id="IPR003599">
    <property type="entry name" value="Ig_sub"/>
</dbReference>
<dbReference type="Gene3D" id="2.60.40.10">
    <property type="entry name" value="Immunoglobulins"/>
    <property type="match status" value="3"/>
</dbReference>
<keyword evidence="10" id="KW-1015">Disulfide bond</keyword>
<organismHost>
    <name type="scientific">Bos taurus</name>
    <name type="common">Bovine</name>
    <dbReference type="NCBI Taxonomy" id="9913"/>
</organismHost>
<evidence type="ECO:0000256" key="10">
    <source>
        <dbReference type="ARBA" id="ARBA00023157"/>
    </source>
</evidence>
<protein>
    <recommendedName>
        <fullName evidence="16">Soluble interferon alpha/beta receptor OPG204</fullName>
    </recommendedName>
</protein>
<organism evidence="19 20">
    <name type="scientific">Cowpox virus</name>
    <name type="common">CPV</name>
    <dbReference type="NCBI Taxonomy" id="10243"/>
    <lineage>
        <taxon>Viruses</taxon>
        <taxon>Varidnaviria</taxon>
        <taxon>Bamfordvirae</taxon>
        <taxon>Nucleocytoviricota</taxon>
        <taxon>Pokkesviricetes</taxon>
        <taxon>Chitovirales</taxon>
        <taxon>Poxviridae</taxon>
        <taxon>Chordopoxvirinae</taxon>
        <taxon>Orthopoxvirus</taxon>
        <taxon>Orthopoxvirus cowpox</taxon>
    </lineage>
</organism>
<keyword evidence="11" id="KW-0325">Glycoprotein</keyword>
<keyword evidence="9" id="KW-1114">Inhibition of host interferon signaling pathway by virus</keyword>
<dbReference type="Pfam" id="PF00047">
    <property type="entry name" value="ig"/>
    <property type="match status" value="1"/>
</dbReference>
<organismHost>
    <name type="scientific">Myodes glareolus</name>
    <name type="common">Bank vole</name>
    <name type="synonym">Clethrionomys glareolus</name>
    <dbReference type="NCBI Taxonomy" id="447135"/>
</organismHost>
<organismHost>
    <name type="scientific">Mus musculus</name>
    <name type="common">Mouse</name>
    <dbReference type="NCBI Taxonomy" id="10090"/>
</organismHost>
<dbReference type="Pfam" id="PF13895">
    <property type="entry name" value="Ig_2"/>
    <property type="match status" value="1"/>
</dbReference>
<dbReference type="InterPro" id="IPR015621">
    <property type="entry name" value="IL-1_rcpt_fam"/>
</dbReference>
<keyword evidence="5" id="KW-0945">Host-virus interaction</keyword>
<keyword evidence="8" id="KW-0677">Repeat</keyword>
<comment type="similarity">
    <text evidence="2">Belongs to the interleukin-1 receptor family.</text>
</comment>
<keyword evidence="13" id="KW-0899">Viral immunoevasion</keyword>
<dbReference type="InterPro" id="IPR036179">
    <property type="entry name" value="Ig-like_dom_sf"/>
</dbReference>
<dbReference type="EMBL" id="KC813493">
    <property type="protein sequence ID" value="AGY97510.1"/>
    <property type="molecule type" value="Genomic_DNA"/>
</dbReference>
<sequence length="371" mass="43029">MCVKKLILYKYFSAGIMKMTMKMMVHIYFVSLSLSLLLFHSYAIDIENEITEFFNKMRDTLPAKDSKWLNPACMFGGTMNDMAALGEPFSAKCPPIEDSLLSHRYKDYVVKWERLEKNRRRQVSNKRVKHGDLWIANYTSKFSNRRYLCTVTTKNGDCVQGIVRSHIRKPPSCIPKTYELGTHDKYGIDLYCGILYAKHYNNITWYKDNKEINIDDIKYSQTGKELIIHNPELEDSGRYDCYVHYDDVRIKNDIVVSRCKILTVIPSQDHRFKLILDPKINVTIGEPANITCTAVSTSLLVDDVLIEWENPSGWLIGFDFDVYSVLTSRGGITEATLYFENVTEEYIGNTYKCRGHNYYFEKTLTTTVVLE</sequence>
<evidence type="ECO:0000256" key="13">
    <source>
        <dbReference type="ARBA" id="ARBA00023280"/>
    </source>
</evidence>
<evidence type="ECO:0000256" key="14">
    <source>
        <dbReference type="ARBA" id="ARBA00023319"/>
    </source>
</evidence>
<comment type="subcellular location">
    <subcellularLocation>
        <location evidence="1">Secreted</location>
    </subcellularLocation>
</comment>
<gene>
    <name evidence="19" type="primary">CPXV212</name>
</gene>
<dbReference type="GO" id="GO:0005576">
    <property type="term" value="C:extracellular region"/>
    <property type="evidence" value="ECO:0007669"/>
    <property type="project" value="UniProtKB-SubCell"/>
</dbReference>
<dbReference type="InterPro" id="IPR013151">
    <property type="entry name" value="Immunoglobulin_dom"/>
</dbReference>
<keyword evidence="14" id="KW-0393">Immunoglobulin domain</keyword>
<organismHost>
    <name type="scientific">Microtus agrestis</name>
    <name type="common">Short-tailed field vole</name>
    <dbReference type="NCBI Taxonomy" id="29092"/>
</organismHost>
<keyword evidence="4" id="KW-0964">Secreted</keyword>
<organismHost>
    <name type="scientific">Felis catus</name>
    <name type="common">Cat</name>
    <name type="synonym">Felis silvestris catus</name>
    <dbReference type="NCBI Taxonomy" id="9685"/>
</organismHost>
<keyword evidence="3" id="KW-0244">Early protein</keyword>
<feature type="domain" description="Ig-like" evidence="18">
    <location>
        <begin position="266"/>
        <end position="365"/>
    </location>
</feature>
<evidence type="ECO:0000256" key="4">
    <source>
        <dbReference type="ARBA" id="ARBA00022525"/>
    </source>
</evidence>
<dbReference type="SUPFAM" id="SSF48726">
    <property type="entry name" value="Immunoglobulin"/>
    <property type="match status" value="2"/>
</dbReference>
<evidence type="ECO:0000256" key="15">
    <source>
        <dbReference type="ARBA" id="ARBA00038761"/>
    </source>
</evidence>
<reference evidence="19 20" key="1">
    <citation type="submission" date="2013-03" db="EMBL/GenBank/DDBJ databases">
        <title>Genome-wide comparison of cowpoxviruses reveals a new clade related to Variola virus.</title>
        <authorList>
            <person name="Dabrowski P.W."/>
            <person name="Radonic A."/>
            <person name="Kurth A."/>
            <person name="Nitsche A."/>
        </authorList>
    </citation>
    <scope>NUCLEOTIDE SEQUENCE [LARGE SCALE GENOMIC DNA]</scope>
    <source>
        <strain evidence="19">HumLit08/1</strain>
    </source>
</reference>